<gene>
    <name evidence="1" type="ORF">CO661_24050</name>
</gene>
<organism evidence="1 2">
    <name type="scientific">Rhizobium fredii</name>
    <name type="common">Sinorhizobium fredii</name>
    <dbReference type="NCBI Taxonomy" id="380"/>
    <lineage>
        <taxon>Bacteria</taxon>
        <taxon>Pseudomonadati</taxon>
        <taxon>Pseudomonadota</taxon>
        <taxon>Alphaproteobacteria</taxon>
        <taxon>Hyphomicrobiales</taxon>
        <taxon>Rhizobiaceae</taxon>
        <taxon>Sinorhizobium/Ensifer group</taxon>
        <taxon>Sinorhizobium</taxon>
    </lineage>
</organism>
<dbReference type="Proteomes" id="UP000220353">
    <property type="component" value="Unassembled WGS sequence"/>
</dbReference>
<dbReference type="RefSeq" id="WP_097587394.1">
    <property type="nucleotide sequence ID" value="NZ_NWTC01000022.1"/>
</dbReference>
<reference evidence="1 2" key="1">
    <citation type="submission" date="2017-09" db="EMBL/GenBank/DDBJ databases">
        <title>Comparative genomics of rhizobia isolated from Phaseolus vulgaris in China.</title>
        <authorList>
            <person name="Tong W."/>
        </authorList>
    </citation>
    <scope>NUCLEOTIDE SEQUENCE [LARGE SCALE GENOMIC DNA]</scope>
    <source>
        <strain evidence="1 2">PCH1</strain>
    </source>
</reference>
<evidence type="ECO:0000313" key="2">
    <source>
        <dbReference type="Proteomes" id="UP000220353"/>
    </source>
</evidence>
<sequence>MNITTSNVFTDAVLIQSEDTFDISISGTFSATVVVQRSKDGTNWRTVESFTAPVEKSGRSGSAWYYRVGVPSGGYTSGTVVAEIYG</sequence>
<name>A0A2A6LSS6_RHIFR</name>
<protein>
    <submittedName>
        <fullName evidence="1">Uncharacterized protein</fullName>
    </submittedName>
</protein>
<comment type="caution">
    <text evidence="1">The sequence shown here is derived from an EMBL/GenBank/DDBJ whole genome shotgun (WGS) entry which is preliminary data.</text>
</comment>
<proteinExistence type="predicted"/>
<evidence type="ECO:0000313" key="1">
    <source>
        <dbReference type="EMBL" id="PDT45340.1"/>
    </source>
</evidence>
<dbReference type="EMBL" id="NWTC01000022">
    <property type="protein sequence ID" value="PDT45340.1"/>
    <property type="molecule type" value="Genomic_DNA"/>
</dbReference>
<dbReference type="AlphaFoldDB" id="A0A2A6LSS6"/>
<accession>A0A2A6LSS6</accession>